<accession>A0A4W3JUJ8</accession>
<reference evidence="3" key="2">
    <citation type="journal article" date="2007" name="PLoS Biol.">
        <title>Survey sequencing and comparative analysis of the elephant shark (Callorhinchus milii) genome.</title>
        <authorList>
            <person name="Venkatesh B."/>
            <person name="Kirkness E.F."/>
            <person name="Loh Y.H."/>
            <person name="Halpern A.L."/>
            <person name="Lee A.P."/>
            <person name="Johnson J."/>
            <person name="Dandona N."/>
            <person name="Viswanathan L.D."/>
            <person name="Tay A."/>
            <person name="Venter J.C."/>
            <person name="Strausberg R.L."/>
            <person name="Brenner S."/>
        </authorList>
    </citation>
    <scope>NUCLEOTIDE SEQUENCE [LARGE SCALE GENOMIC DNA]</scope>
</reference>
<name>A0A4W3JUJ8_CALMI</name>
<dbReference type="SUPFAM" id="SSF52949">
    <property type="entry name" value="Macro domain-like"/>
    <property type="match status" value="1"/>
</dbReference>
<reference evidence="3" key="3">
    <citation type="journal article" date="2014" name="Nature">
        <title>Elephant shark genome provides unique insights into gnathostome evolution.</title>
        <authorList>
            <consortium name="International Elephant Shark Genome Sequencing Consortium"/>
            <person name="Venkatesh B."/>
            <person name="Lee A.P."/>
            <person name="Ravi V."/>
            <person name="Maurya A.K."/>
            <person name="Lian M.M."/>
            <person name="Swann J.B."/>
            <person name="Ohta Y."/>
            <person name="Flajnik M.F."/>
            <person name="Sutoh Y."/>
            <person name="Kasahara M."/>
            <person name="Hoon S."/>
            <person name="Gangu V."/>
            <person name="Roy S.W."/>
            <person name="Irimia M."/>
            <person name="Korzh V."/>
            <person name="Kondrychyn I."/>
            <person name="Lim Z.W."/>
            <person name="Tay B.H."/>
            <person name="Tohari S."/>
            <person name="Kong K.W."/>
            <person name="Ho S."/>
            <person name="Lorente-Galdos B."/>
            <person name="Quilez J."/>
            <person name="Marques-Bonet T."/>
            <person name="Raney B.J."/>
            <person name="Ingham P.W."/>
            <person name="Tay A."/>
            <person name="Hillier L.W."/>
            <person name="Minx P."/>
            <person name="Boehm T."/>
            <person name="Wilson R.K."/>
            <person name="Brenner S."/>
            <person name="Warren W.C."/>
        </authorList>
    </citation>
    <scope>NUCLEOTIDE SEQUENCE [LARGE SCALE GENOMIC DNA]</scope>
</reference>
<reference evidence="2" key="5">
    <citation type="submission" date="2025-09" db="UniProtKB">
        <authorList>
            <consortium name="Ensembl"/>
        </authorList>
    </citation>
    <scope>IDENTIFICATION</scope>
</reference>
<protein>
    <recommendedName>
        <fullName evidence="1">Macro domain-containing protein</fullName>
    </recommendedName>
</protein>
<evidence type="ECO:0000313" key="3">
    <source>
        <dbReference type="Proteomes" id="UP000314986"/>
    </source>
</evidence>
<dbReference type="PANTHER" id="PTHR11106:SF93">
    <property type="entry name" value="ADP-RIBOSE GLYCOHYDROLASE MACROD1"/>
    <property type="match status" value="1"/>
</dbReference>
<dbReference type="GO" id="GO:0140291">
    <property type="term" value="P:peptidyl-glutamate ADP-deribosylation"/>
    <property type="evidence" value="ECO:0007669"/>
    <property type="project" value="TreeGrafter"/>
</dbReference>
<dbReference type="Ensembl" id="ENSCMIT00000036117.1">
    <property type="protein sequence ID" value="ENSCMIP00000035590.1"/>
    <property type="gene ID" value="ENSCMIG00000015055.1"/>
</dbReference>
<dbReference type="Proteomes" id="UP000314986">
    <property type="component" value="Unassembled WGS sequence"/>
</dbReference>
<dbReference type="Gene3D" id="3.40.220.10">
    <property type="entry name" value="Leucine Aminopeptidase, subunit E, domain 1"/>
    <property type="match status" value="1"/>
</dbReference>
<dbReference type="GO" id="GO:0005654">
    <property type="term" value="C:nucleoplasm"/>
    <property type="evidence" value="ECO:0007669"/>
    <property type="project" value="TreeGrafter"/>
</dbReference>
<dbReference type="PROSITE" id="PS51154">
    <property type="entry name" value="MACRO"/>
    <property type="match status" value="1"/>
</dbReference>
<proteinExistence type="predicted"/>
<evidence type="ECO:0000259" key="1">
    <source>
        <dbReference type="PROSITE" id="PS51154"/>
    </source>
</evidence>
<dbReference type="AlphaFoldDB" id="A0A4W3JUJ8"/>
<dbReference type="GO" id="GO:0140293">
    <property type="term" value="F:ADP-ribosylglutamate hydrolase activity"/>
    <property type="evidence" value="ECO:0007669"/>
    <property type="project" value="TreeGrafter"/>
</dbReference>
<dbReference type="InParanoid" id="A0A4W3JUJ8"/>
<dbReference type="GO" id="GO:0006974">
    <property type="term" value="P:DNA damage response"/>
    <property type="evidence" value="ECO:0007669"/>
    <property type="project" value="TreeGrafter"/>
</dbReference>
<dbReference type="InterPro" id="IPR043472">
    <property type="entry name" value="Macro_dom-like"/>
</dbReference>
<feature type="domain" description="Macro" evidence="1">
    <location>
        <begin position="43"/>
        <end position="144"/>
    </location>
</feature>
<reference evidence="2" key="4">
    <citation type="submission" date="2025-08" db="UniProtKB">
        <authorList>
            <consortium name="Ensembl"/>
        </authorList>
    </citation>
    <scope>IDENTIFICATION</scope>
</reference>
<dbReference type="PANTHER" id="PTHR11106">
    <property type="entry name" value="GANGLIOSIDE INDUCED DIFFERENTIATION ASSOCIATED PROTEIN 2-RELATED"/>
    <property type="match status" value="1"/>
</dbReference>
<dbReference type="GeneTree" id="ENSGT00940000161450"/>
<dbReference type="InterPro" id="IPR002589">
    <property type="entry name" value="Macro_dom"/>
</dbReference>
<organism evidence="2 3">
    <name type="scientific">Callorhinchus milii</name>
    <name type="common">Ghost shark</name>
    <dbReference type="NCBI Taxonomy" id="7868"/>
    <lineage>
        <taxon>Eukaryota</taxon>
        <taxon>Metazoa</taxon>
        <taxon>Chordata</taxon>
        <taxon>Craniata</taxon>
        <taxon>Vertebrata</taxon>
        <taxon>Chondrichthyes</taxon>
        <taxon>Holocephali</taxon>
        <taxon>Chimaeriformes</taxon>
        <taxon>Callorhinchidae</taxon>
        <taxon>Callorhinchus</taxon>
    </lineage>
</organism>
<sequence>KELLKEIDPTERRKYYSTKEFITVDQIQTWKSFAEVEKLKNPESKYKKDDILNGKVSLFQGDITKLEIDAIVNAANSSLLGGGGGKRCSLHPLYPTILSASLSHSRFIPVVSSQAEGLSLKVRAEGLENYLKVNLKAYFSKYNQ</sequence>
<reference evidence="3" key="1">
    <citation type="journal article" date="2006" name="Science">
        <title>Ancient noncoding elements conserved in the human genome.</title>
        <authorList>
            <person name="Venkatesh B."/>
            <person name="Kirkness E.F."/>
            <person name="Loh Y.H."/>
            <person name="Halpern A.L."/>
            <person name="Lee A.P."/>
            <person name="Johnson J."/>
            <person name="Dandona N."/>
            <person name="Viswanathan L.D."/>
            <person name="Tay A."/>
            <person name="Venter J.C."/>
            <person name="Strausberg R.L."/>
            <person name="Brenner S."/>
        </authorList>
    </citation>
    <scope>NUCLEOTIDE SEQUENCE [LARGE SCALE GENOMIC DNA]</scope>
</reference>
<keyword evidence="3" id="KW-1185">Reference proteome</keyword>
<dbReference type="GO" id="GO:0042278">
    <property type="term" value="P:purine nucleoside metabolic process"/>
    <property type="evidence" value="ECO:0007669"/>
    <property type="project" value="TreeGrafter"/>
</dbReference>
<evidence type="ECO:0000313" key="2">
    <source>
        <dbReference type="Ensembl" id="ENSCMIP00000035590.1"/>
    </source>
</evidence>